<dbReference type="Pfam" id="PF04195">
    <property type="entry name" value="Transposase_28"/>
    <property type="match status" value="1"/>
</dbReference>
<comment type="caution">
    <text evidence="4">The sequence shown here is derived from an EMBL/GenBank/DDBJ whole genome shotgun (WGS) entry which is preliminary data.</text>
</comment>
<organism evidence="4 5">
    <name type="scientific">Ensete ventricosum</name>
    <name type="common">Abyssinian banana</name>
    <name type="synonym">Musa ensete</name>
    <dbReference type="NCBI Taxonomy" id="4639"/>
    <lineage>
        <taxon>Eukaryota</taxon>
        <taxon>Viridiplantae</taxon>
        <taxon>Streptophyta</taxon>
        <taxon>Embryophyta</taxon>
        <taxon>Tracheophyta</taxon>
        <taxon>Spermatophyta</taxon>
        <taxon>Magnoliopsida</taxon>
        <taxon>Liliopsida</taxon>
        <taxon>Zingiberales</taxon>
        <taxon>Musaceae</taxon>
        <taxon>Ensete</taxon>
    </lineage>
</organism>
<evidence type="ECO:0000313" key="5">
    <source>
        <dbReference type="Proteomes" id="UP000287651"/>
    </source>
</evidence>
<feature type="region of interest" description="Disordered" evidence="2">
    <location>
        <begin position="165"/>
        <end position="233"/>
    </location>
</feature>
<dbReference type="EMBL" id="AMZH03010402">
    <property type="protein sequence ID" value="RRT54823.1"/>
    <property type="molecule type" value="Genomic_DNA"/>
</dbReference>
<reference evidence="4 5" key="1">
    <citation type="journal article" date="2014" name="Agronomy (Basel)">
        <title>A Draft Genome Sequence for Ensete ventricosum, the Drought-Tolerant Tree Against Hunger.</title>
        <authorList>
            <person name="Harrison J."/>
            <person name="Moore K.A."/>
            <person name="Paszkiewicz K."/>
            <person name="Jones T."/>
            <person name="Grant M."/>
            <person name="Ambacheew D."/>
            <person name="Muzemil S."/>
            <person name="Studholme D.J."/>
        </authorList>
    </citation>
    <scope>NUCLEOTIDE SEQUENCE [LARGE SCALE GENOMIC DNA]</scope>
</reference>
<evidence type="ECO:0000259" key="3">
    <source>
        <dbReference type="Pfam" id="PF04195"/>
    </source>
</evidence>
<gene>
    <name evidence="4" type="ORF">B296_00042201</name>
</gene>
<feature type="coiled-coil region" evidence="1">
    <location>
        <begin position="284"/>
        <end position="353"/>
    </location>
</feature>
<keyword evidence="1" id="KW-0175">Coiled coil</keyword>
<feature type="compositionally biased region" description="Basic and acidic residues" evidence="2">
    <location>
        <begin position="222"/>
        <end position="233"/>
    </location>
</feature>
<sequence>MKPYHDIASAISEEALESIRECYSIPEGYVLRAPLPEQRPYQPQPSEISILVDALEAGLRFPLHPTIVECLRWWRISPIQMAPNSWRYLIAFLGECRGLVLFPAELYFSLVFASIRVGEVEGNPSLFLGNPRYDREVVGRGRAQSSFSGYTCILTVLVKQASDSRGKGAPIVDPESAQPEVEVMHAEASGKRSMRGSAPDPTATGRPKKQVKIAMRRHKAHRGEGSSRRADREREPEVLAWWPNLSYQSRVWDDSDTTSEFDRGVLHLMLAKDLYTLPLEVLIAQAAKQIMLVARQRVDELEADNTKLNSGLDELSGWLDEADKELNELCEGLVESQRQLKEQKTDRHKVDDELLKPIRENESLKAELPGKTINDYKQSVRFGWGLQHMGQVSYEYGYQVALASFQA</sequence>
<proteinExistence type="predicted"/>
<feature type="compositionally biased region" description="Basic residues" evidence="2">
    <location>
        <begin position="206"/>
        <end position="221"/>
    </location>
</feature>
<dbReference type="InterPro" id="IPR007321">
    <property type="entry name" value="Transposase_28"/>
</dbReference>
<accession>A0A426YSV4</accession>
<feature type="domain" description="Transposase (putative) gypsy type" evidence="3">
    <location>
        <begin position="51"/>
        <end position="97"/>
    </location>
</feature>
<evidence type="ECO:0000256" key="1">
    <source>
        <dbReference type="SAM" id="Coils"/>
    </source>
</evidence>
<dbReference type="AlphaFoldDB" id="A0A426YSV4"/>
<evidence type="ECO:0000313" key="4">
    <source>
        <dbReference type="EMBL" id="RRT54823.1"/>
    </source>
</evidence>
<protein>
    <recommendedName>
        <fullName evidence="3">Transposase (putative) gypsy type domain-containing protein</fullName>
    </recommendedName>
</protein>
<name>A0A426YSV4_ENSVE</name>
<evidence type="ECO:0000256" key="2">
    <source>
        <dbReference type="SAM" id="MobiDB-lite"/>
    </source>
</evidence>
<dbReference type="Proteomes" id="UP000287651">
    <property type="component" value="Unassembled WGS sequence"/>
</dbReference>